<dbReference type="GO" id="GO:0019901">
    <property type="term" value="F:protein kinase binding"/>
    <property type="evidence" value="ECO:0007669"/>
    <property type="project" value="TreeGrafter"/>
</dbReference>
<dbReference type="STRING" id="387005.A0A183HUL1"/>
<evidence type="ECO:0000313" key="2">
    <source>
        <dbReference type="Proteomes" id="UP000267606"/>
    </source>
</evidence>
<dbReference type="Pfam" id="PF00400">
    <property type="entry name" value="WD40"/>
    <property type="match status" value="1"/>
</dbReference>
<keyword evidence="2" id="KW-1185">Reference proteome</keyword>
<evidence type="ECO:0000313" key="3">
    <source>
        <dbReference type="WBParaSite" id="OFLC_0001117301-mRNA-1"/>
    </source>
</evidence>
<proteinExistence type="predicted"/>
<dbReference type="InterPro" id="IPR050865">
    <property type="entry name" value="BEACH_Domain"/>
</dbReference>
<accession>A0A183HUL1</accession>
<reference evidence="1 2" key="2">
    <citation type="submission" date="2018-11" db="EMBL/GenBank/DDBJ databases">
        <authorList>
            <consortium name="Pathogen Informatics"/>
        </authorList>
    </citation>
    <scope>NUCLEOTIDE SEQUENCE [LARGE SCALE GENOMIC DNA]</scope>
</reference>
<dbReference type="PANTHER" id="PTHR13743:SF162">
    <property type="entry name" value="NEUROBEACHIN"/>
    <property type="match status" value="1"/>
</dbReference>
<organism evidence="3">
    <name type="scientific">Onchocerca flexuosa</name>
    <dbReference type="NCBI Taxonomy" id="387005"/>
    <lineage>
        <taxon>Eukaryota</taxon>
        <taxon>Metazoa</taxon>
        <taxon>Ecdysozoa</taxon>
        <taxon>Nematoda</taxon>
        <taxon>Chromadorea</taxon>
        <taxon>Rhabditida</taxon>
        <taxon>Spirurina</taxon>
        <taxon>Spiruromorpha</taxon>
        <taxon>Filarioidea</taxon>
        <taxon>Onchocercidae</taxon>
        <taxon>Onchocerca</taxon>
    </lineage>
</organism>
<dbReference type="AlphaFoldDB" id="A0A183HUL1"/>
<evidence type="ECO:0000313" key="1">
    <source>
        <dbReference type="EMBL" id="VDO74427.1"/>
    </source>
</evidence>
<dbReference type="InterPro" id="IPR036322">
    <property type="entry name" value="WD40_repeat_dom_sf"/>
</dbReference>
<dbReference type="InterPro" id="IPR015943">
    <property type="entry name" value="WD40/YVTN_repeat-like_dom_sf"/>
</dbReference>
<protein>
    <submittedName>
        <fullName evidence="3">WD_REPEATS_REGION domain-containing protein</fullName>
    </submittedName>
</protein>
<gene>
    <name evidence="1" type="ORF">OFLC_LOCUS11175</name>
</gene>
<dbReference type="EMBL" id="UZAJ01015803">
    <property type="protein sequence ID" value="VDO74427.1"/>
    <property type="molecule type" value="Genomic_DNA"/>
</dbReference>
<dbReference type="WBParaSite" id="OFLC_0001117301-mRNA-1">
    <property type="protein sequence ID" value="OFLC_0001117301-mRNA-1"/>
    <property type="gene ID" value="OFLC_0001117301"/>
</dbReference>
<dbReference type="Proteomes" id="UP000267606">
    <property type="component" value="Unassembled WGS sequence"/>
</dbReference>
<dbReference type="GO" id="GO:0016020">
    <property type="term" value="C:membrane"/>
    <property type="evidence" value="ECO:0007669"/>
    <property type="project" value="TreeGrafter"/>
</dbReference>
<dbReference type="Gene3D" id="2.130.10.10">
    <property type="entry name" value="YVTN repeat-like/Quinoprotein amine dehydrogenase"/>
    <property type="match status" value="1"/>
</dbReference>
<dbReference type="GO" id="GO:0008104">
    <property type="term" value="P:intracellular protein localization"/>
    <property type="evidence" value="ECO:0007669"/>
    <property type="project" value="TreeGrafter"/>
</dbReference>
<dbReference type="GO" id="GO:0005829">
    <property type="term" value="C:cytosol"/>
    <property type="evidence" value="ECO:0007669"/>
    <property type="project" value="TreeGrafter"/>
</dbReference>
<reference evidence="3" key="1">
    <citation type="submission" date="2016-06" db="UniProtKB">
        <authorList>
            <consortium name="WormBaseParasite"/>
        </authorList>
    </citation>
    <scope>IDENTIFICATION</scope>
</reference>
<sequence length="156" mass="17206">MLIQFEGEAAAPRAILTGHETIVTMICVSAEHGIVISASQDGTVLIHTTMGDLLRRLESENSHNFADKEVNLLLVSRDCILLVLYGCDNLVTFSTSGRELSCLRVCIIYRVPESILCGALSRDGEFVVVGTKDGRVAVLRLFPMQLLYTFQVNNYL</sequence>
<dbReference type="SMART" id="SM00320">
    <property type="entry name" value="WD40"/>
    <property type="match status" value="2"/>
</dbReference>
<dbReference type="SUPFAM" id="SSF50978">
    <property type="entry name" value="WD40 repeat-like"/>
    <property type="match status" value="1"/>
</dbReference>
<dbReference type="PANTHER" id="PTHR13743">
    <property type="entry name" value="BEIGE/BEACH-RELATED"/>
    <property type="match status" value="1"/>
</dbReference>
<name>A0A183HUL1_9BILA</name>
<dbReference type="InterPro" id="IPR001680">
    <property type="entry name" value="WD40_rpt"/>
</dbReference>